<dbReference type="GO" id="GO:0005829">
    <property type="term" value="C:cytosol"/>
    <property type="evidence" value="ECO:0007669"/>
    <property type="project" value="TreeGrafter"/>
</dbReference>
<dbReference type="GO" id="GO:0005524">
    <property type="term" value="F:ATP binding"/>
    <property type="evidence" value="ECO:0007669"/>
    <property type="project" value="UniProtKB-KW"/>
</dbReference>
<keyword evidence="5 8" id="KW-0547">Nucleotide-binding</keyword>
<evidence type="ECO:0000256" key="4">
    <source>
        <dbReference type="ARBA" id="ARBA00022684"/>
    </source>
</evidence>
<evidence type="ECO:0000313" key="10">
    <source>
        <dbReference type="EMBL" id="PTB86817.1"/>
    </source>
</evidence>
<comment type="similarity">
    <text evidence="2 8">Belongs to the glutamate--cysteine ligase type 1 family. Type 1 subfamily.</text>
</comment>
<comment type="catalytic activity">
    <reaction evidence="7 8 9">
        <text>L-cysteine + L-glutamate + ATP = gamma-L-glutamyl-L-cysteine + ADP + phosphate + H(+)</text>
        <dbReference type="Rhea" id="RHEA:13285"/>
        <dbReference type="ChEBI" id="CHEBI:15378"/>
        <dbReference type="ChEBI" id="CHEBI:29985"/>
        <dbReference type="ChEBI" id="CHEBI:30616"/>
        <dbReference type="ChEBI" id="CHEBI:35235"/>
        <dbReference type="ChEBI" id="CHEBI:43474"/>
        <dbReference type="ChEBI" id="CHEBI:58173"/>
        <dbReference type="ChEBI" id="CHEBI:456216"/>
        <dbReference type="EC" id="6.3.2.2"/>
    </reaction>
</comment>
<evidence type="ECO:0000256" key="7">
    <source>
        <dbReference type="ARBA" id="ARBA00048819"/>
    </source>
</evidence>
<dbReference type="NCBIfam" id="TIGR01434">
    <property type="entry name" value="glu_cys_ligase"/>
    <property type="match status" value="1"/>
</dbReference>
<name>A0A2T4CVF7_9GAMM</name>
<dbReference type="EC" id="6.3.2.2" evidence="8"/>
<evidence type="ECO:0000256" key="1">
    <source>
        <dbReference type="ARBA" id="ARBA00005006"/>
    </source>
</evidence>
<dbReference type="InterPro" id="IPR014746">
    <property type="entry name" value="Gln_synth/guanido_kin_cat_dom"/>
</dbReference>
<keyword evidence="3 8" id="KW-0436">Ligase</keyword>
<dbReference type="Gene3D" id="3.30.590.20">
    <property type="match status" value="1"/>
</dbReference>
<dbReference type="EMBL" id="PYVN01000004">
    <property type="protein sequence ID" value="PTB86817.1"/>
    <property type="molecule type" value="Genomic_DNA"/>
</dbReference>
<evidence type="ECO:0000256" key="6">
    <source>
        <dbReference type="ARBA" id="ARBA00022840"/>
    </source>
</evidence>
<gene>
    <name evidence="8" type="primary">gshA</name>
    <name evidence="10" type="ORF">C9940_00785</name>
</gene>
<comment type="caution">
    <text evidence="10">The sequence shown here is derived from an EMBL/GenBank/DDBJ whole genome shotgun (WGS) entry which is preliminary data.</text>
</comment>
<dbReference type="GO" id="GO:0004357">
    <property type="term" value="F:glutamate-cysteine ligase activity"/>
    <property type="evidence" value="ECO:0007669"/>
    <property type="project" value="UniProtKB-UniRule"/>
</dbReference>
<dbReference type="GO" id="GO:0006750">
    <property type="term" value="P:glutathione biosynthetic process"/>
    <property type="evidence" value="ECO:0007669"/>
    <property type="project" value="UniProtKB-UniRule"/>
</dbReference>
<dbReference type="InterPro" id="IPR006334">
    <property type="entry name" value="Glut_cys_ligase"/>
</dbReference>
<evidence type="ECO:0000256" key="2">
    <source>
        <dbReference type="ARBA" id="ARBA00008772"/>
    </source>
</evidence>
<dbReference type="HAMAP" id="MF_00578">
    <property type="entry name" value="Glu_cys_ligase"/>
    <property type="match status" value="1"/>
</dbReference>
<evidence type="ECO:0000256" key="9">
    <source>
        <dbReference type="RuleBase" id="RU004391"/>
    </source>
</evidence>
<accession>A0A2T4CVF7</accession>
<dbReference type="PANTHER" id="PTHR38761">
    <property type="entry name" value="GLUTAMATE--CYSTEINE LIGASE"/>
    <property type="match status" value="1"/>
</dbReference>
<dbReference type="PANTHER" id="PTHR38761:SF1">
    <property type="entry name" value="GLUTAMATE--CYSTEINE LIGASE"/>
    <property type="match status" value="1"/>
</dbReference>
<dbReference type="InterPro" id="IPR007370">
    <property type="entry name" value="Glu_cys_ligase"/>
</dbReference>
<evidence type="ECO:0000256" key="5">
    <source>
        <dbReference type="ARBA" id="ARBA00022741"/>
    </source>
</evidence>
<organism evidence="10">
    <name type="scientific">Pseudidiomarina aestuarii</name>
    <dbReference type="NCBI Taxonomy" id="624146"/>
    <lineage>
        <taxon>Bacteria</taxon>
        <taxon>Pseudomonadati</taxon>
        <taxon>Pseudomonadota</taxon>
        <taxon>Gammaproteobacteria</taxon>
        <taxon>Alteromonadales</taxon>
        <taxon>Idiomarinaceae</taxon>
        <taxon>Pseudidiomarina</taxon>
    </lineage>
</organism>
<dbReference type="Pfam" id="PF04262">
    <property type="entry name" value="Glu_cys_ligase"/>
    <property type="match status" value="1"/>
</dbReference>
<dbReference type="GO" id="GO:0046872">
    <property type="term" value="F:metal ion binding"/>
    <property type="evidence" value="ECO:0007669"/>
    <property type="project" value="TreeGrafter"/>
</dbReference>
<reference evidence="10" key="1">
    <citation type="submission" date="2018-03" db="EMBL/GenBank/DDBJ databases">
        <title>Cross-interface Injection: A General Nanoliter Liquid Handling Method Applied to Single Cells Genome Amplification Automated Nanoliter Liquid Handling Applied to Single Cell Multiple Displacement Amplification.</title>
        <authorList>
            <person name="Yun J."/>
            <person name="Xu P."/>
            <person name="Xu J."/>
            <person name="Dai X."/>
            <person name="Wang Y."/>
            <person name="Zheng X."/>
            <person name="Cao C."/>
            <person name="Yi Q."/>
            <person name="Zhu Y."/>
            <person name="Wang L."/>
            <person name="Dong Z."/>
            <person name="Huang Y."/>
            <person name="Huang L."/>
            <person name="Du W."/>
        </authorList>
    </citation>
    <scope>NUCLEOTIDE SEQUENCE [LARGE SCALE GENOMIC DNA]</scope>
    <source>
        <strain evidence="10">Z-D3-2</strain>
    </source>
</reference>
<keyword evidence="6 8" id="KW-0067">ATP-binding</keyword>
<comment type="pathway">
    <text evidence="1 8 9">Sulfur metabolism; glutathione biosynthesis; glutathione from L-cysteine and L-glutamate: step 1/2.</text>
</comment>
<keyword evidence="4 8" id="KW-0317">Glutathione biosynthesis</keyword>
<dbReference type="AlphaFoldDB" id="A0A2T4CVF7"/>
<protein>
    <recommendedName>
        <fullName evidence="8">Glutamate--cysteine ligase</fullName>
        <ecNumber evidence="8">6.3.2.2</ecNumber>
    </recommendedName>
    <alternativeName>
        <fullName evidence="8">Gamma-ECS</fullName>
        <shortName evidence="8">GCS</shortName>
    </alternativeName>
    <alternativeName>
        <fullName evidence="8">Gamma-glutamylcysteine synthetase</fullName>
    </alternativeName>
</protein>
<evidence type="ECO:0000256" key="3">
    <source>
        <dbReference type="ARBA" id="ARBA00022598"/>
    </source>
</evidence>
<dbReference type="UniPathway" id="UPA00142">
    <property type="reaction ID" value="UER00209"/>
</dbReference>
<dbReference type="SUPFAM" id="SSF55931">
    <property type="entry name" value="Glutamine synthetase/guanido kinase"/>
    <property type="match status" value="1"/>
</dbReference>
<proteinExistence type="inferred from homology"/>
<evidence type="ECO:0000256" key="8">
    <source>
        <dbReference type="HAMAP-Rule" id="MF_00578"/>
    </source>
</evidence>
<sequence>MQSTIRAQIENLRKTGHTAVLRDISRGIERECLRITPTAKLAQTPHPEALGSALKHDYITTDYAENLLEFITPVAQDIETTLAQLTDVHRFAIQQLDDELLWPLSMPCFVGDEKDIQIAQYGSSNVGRMKTLYRRGLTYRYGGAMQIISGVHYNFSVPETLWQALAAADGTTADCQYKSRRYFDLIRNYKRFCWVIPYLFGASPAICQSFLKHADASMDFESLGKGTVYRKYGTSLRMSDLGYTNKEQADLAITYNSLEDYVAGLRRAITKPSARFERIGVAVPEADGSIDFRQLNSNILQIENEFYSPIRPKRVTKNGETPTQALERGGVEYIEVRALDVNPFSAIGISAEQIRFLDTFLLYCLLLDSPTMSLEEQAVTDRNFNRVVLDGRNPRLTLLDGDFERPIADWLEDIFGELHGIAQWLDEAHQSDEYVAVVNAQYRAVLNPELTFSGQFLSLLRDEQLDNSELGMQLAKHYKAELLEPLSHFTAEQFATWAQASLAEQRALEQQDAGSDFSAFLTDYFRRAACASPDCQSS</sequence>